<evidence type="ECO:0000256" key="1">
    <source>
        <dbReference type="ARBA" id="ARBA00004741"/>
    </source>
</evidence>
<evidence type="ECO:0000256" key="6">
    <source>
        <dbReference type="ARBA" id="ARBA00023222"/>
    </source>
</evidence>
<dbReference type="InterPro" id="IPR002912">
    <property type="entry name" value="ACT_dom"/>
</dbReference>
<evidence type="ECO:0000256" key="7">
    <source>
        <dbReference type="ARBA" id="ARBA00023239"/>
    </source>
</evidence>
<protein>
    <recommendedName>
        <fullName evidence="3 9">Prephenate dehydratase</fullName>
        <shortName evidence="9">PDT</shortName>
        <ecNumber evidence="2 9">4.2.1.51</ecNumber>
    </recommendedName>
</protein>
<comment type="caution">
    <text evidence="12">The sequence shown here is derived from an EMBL/GenBank/DDBJ whole genome shotgun (WGS) entry which is preliminary data.</text>
</comment>
<dbReference type="InterPro" id="IPR001086">
    <property type="entry name" value="Preph_deHydtase"/>
</dbReference>
<dbReference type="GO" id="GO:0005737">
    <property type="term" value="C:cytoplasm"/>
    <property type="evidence" value="ECO:0007669"/>
    <property type="project" value="TreeGrafter"/>
</dbReference>
<dbReference type="SUPFAM" id="SSF55021">
    <property type="entry name" value="ACT-like"/>
    <property type="match status" value="1"/>
</dbReference>
<dbReference type="Proteomes" id="UP000774000">
    <property type="component" value="Unassembled WGS sequence"/>
</dbReference>
<dbReference type="PANTHER" id="PTHR21022">
    <property type="entry name" value="PREPHENATE DEHYDRATASE P PROTEIN"/>
    <property type="match status" value="1"/>
</dbReference>
<dbReference type="Gene3D" id="3.30.70.260">
    <property type="match status" value="1"/>
</dbReference>
<keyword evidence="5 9" id="KW-0057">Aromatic amino acid biosynthesis</keyword>
<dbReference type="SUPFAM" id="SSF53850">
    <property type="entry name" value="Periplasmic binding protein-like II"/>
    <property type="match status" value="1"/>
</dbReference>
<organism evidence="12 13">
    <name type="scientific">Halanaerobacter jeridensis</name>
    <dbReference type="NCBI Taxonomy" id="706427"/>
    <lineage>
        <taxon>Bacteria</taxon>
        <taxon>Bacillati</taxon>
        <taxon>Bacillota</taxon>
        <taxon>Clostridia</taxon>
        <taxon>Halanaerobiales</taxon>
        <taxon>Halobacteroidaceae</taxon>
        <taxon>Halanaerobacter</taxon>
    </lineage>
</organism>
<dbReference type="RefSeq" id="WP_204701009.1">
    <property type="nucleotide sequence ID" value="NZ_JAFBDQ010000004.1"/>
</dbReference>
<dbReference type="GO" id="GO:0004664">
    <property type="term" value="F:prephenate dehydratase activity"/>
    <property type="evidence" value="ECO:0007669"/>
    <property type="project" value="UniProtKB-UniRule"/>
</dbReference>
<dbReference type="PROSITE" id="PS51671">
    <property type="entry name" value="ACT"/>
    <property type="match status" value="1"/>
</dbReference>
<evidence type="ECO:0000259" key="11">
    <source>
        <dbReference type="PROSITE" id="PS51671"/>
    </source>
</evidence>
<accession>A0A939BRQ5</accession>
<reference evidence="12" key="1">
    <citation type="submission" date="2021-01" db="EMBL/GenBank/DDBJ databases">
        <title>Genomic Encyclopedia of Type Strains, Phase IV (KMG-IV): sequencing the most valuable type-strain genomes for metagenomic binning, comparative biology and taxonomic classification.</title>
        <authorList>
            <person name="Goeker M."/>
        </authorList>
    </citation>
    <scope>NUCLEOTIDE SEQUENCE</scope>
    <source>
        <strain evidence="12">DSM 23230</strain>
    </source>
</reference>
<comment type="pathway">
    <text evidence="1 9">Amino-acid biosynthesis; L-phenylalanine biosynthesis; phenylpyruvate from prephenate: step 1/1.</text>
</comment>
<keyword evidence="6 9" id="KW-0584">Phenylalanine biosynthesis</keyword>
<dbReference type="InterPro" id="IPR018528">
    <property type="entry name" value="Preph_deHydtase_CS"/>
</dbReference>
<evidence type="ECO:0000256" key="8">
    <source>
        <dbReference type="ARBA" id="ARBA00047848"/>
    </source>
</evidence>
<dbReference type="Gene3D" id="3.40.190.10">
    <property type="entry name" value="Periplasmic binding protein-like II"/>
    <property type="match status" value="2"/>
</dbReference>
<dbReference type="PANTHER" id="PTHR21022:SF19">
    <property type="entry name" value="PREPHENATE DEHYDRATASE-RELATED"/>
    <property type="match status" value="1"/>
</dbReference>
<evidence type="ECO:0000256" key="5">
    <source>
        <dbReference type="ARBA" id="ARBA00023141"/>
    </source>
</evidence>
<evidence type="ECO:0000256" key="3">
    <source>
        <dbReference type="ARBA" id="ARBA00021872"/>
    </source>
</evidence>
<comment type="catalytic activity">
    <reaction evidence="8 9">
        <text>prephenate + H(+) = 3-phenylpyruvate + CO2 + H2O</text>
        <dbReference type="Rhea" id="RHEA:21648"/>
        <dbReference type="ChEBI" id="CHEBI:15377"/>
        <dbReference type="ChEBI" id="CHEBI:15378"/>
        <dbReference type="ChEBI" id="CHEBI:16526"/>
        <dbReference type="ChEBI" id="CHEBI:18005"/>
        <dbReference type="ChEBI" id="CHEBI:29934"/>
        <dbReference type="EC" id="4.2.1.51"/>
    </reaction>
</comment>
<evidence type="ECO:0000259" key="10">
    <source>
        <dbReference type="PROSITE" id="PS51171"/>
    </source>
</evidence>
<feature type="domain" description="ACT" evidence="11">
    <location>
        <begin position="193"/>
        <end position="268"/>
    </location>
</feature>
<dbReference type="InterPro" id="IPR045865">
    <property type="entry name" value="ACT-like_dom_sf"/>
</dbReference>
<evidence type="ECO:0000313" key="13">
    <source>
        <dbReference type="Proteomes" id="UP000774000"/>
    </source>
</evidence>
<evidence type="ECO:0000256" key="2">
    <source>
        <dbReference type="ARBA" id="ARBA00013147"/>
    </source>
</evidence>
<keyword evidence="7 9" id="KW-0456">Lyase</keyword>
<feature type="domain" description="Prephenate dehydratase" evidence="10">
    <location>
        <begin position="3"/>
        <end position="180"/>
    </location>
</feature>
<dbReference type="NCBIfam" id="NF008865">
    <property type="entry name" value="PRK11898.1"/>
    <property type="match status" value="1"/>
</dbReference>
<dbReference type="FunFam" id="3.30.70.260:FF:000012">
    <property type="entry name" value="Prephenate dehydratase"/>
    <property type="match status" value="1"/>
</dbReference>
<name>A0A939BRQ5_9FIRM</name>
<gene>
    <name evidence="9" type="primary">pheA</name>
    <name evidence="12" type="ORF">JOC47_001102</name>
</gene>
<keyword evidence="13" id="KW-1185">Reference proteome</keyword>
<sequence>MSRVGYLGPKGTFTEMAAEEYRGTVAEYIPYCDIKVLVKAVVDEKIDRAVVPIENSLQGAVTLTLDLLLKYDLKIVDEVIIPITHSLLAADVVTDLDDLDHVVSHPQALAQCRAFIDEHLNCNVHTADSTADAIKRVAKAGPNWAAIGNYHAADYYDLSVLRNDIQDNEENWTRFVVLAKEDSPQTGDDKTSIICSPRDDHPGALYEILKEFAQREINLTRIESRPARKMIGDYIFFIDFEGHRSEENIQLALSNVEEIVAWIKLLGSYPQAEIQAD</sequence>
<evidence type="ECO:0000256" key="4">
    <source>
        <dbReference type="ARBA" id="ARBA00022605"/>
    </source>
</evidence>
<dbReference type="PROSITE" id="PS00858">
    <property type="entry name" value="PREPHENATE_DEHYDR_2"/>
    <property type="match status" value="1"/>
</dbReference>
<keyword evidence="4 9" id="KW-0028">Amino-acid biosynthesis</keyword>
<dbReference type="Pfam" id="PF01842">
    <property type="entry name" value="ACT"/>
    <property type="match status" value="1"/>
</dbReference>
<dbReference type="EMBL" id="JAFBDQ010000004">
    <property type="protein sequence ID" value="MBM7556266.1"/>
    <property type="molecule type" value="Genomic_DNA"/>
</dbReference>
<dbReference type="GO" id="GO:0009094">
    <property type="term" value="P:L-phenylalanine biosynthetic process"/>
    <property type="evidence" value="ECO:0007669"/>
    <property type="project" value="UniProtKB-KW"/>
</dbReference>
<dbReference type="Pfam" id="PF00800">
    <property type="entry name" value="PDT"/>
    <property type="match status" value="1"/>
</dbReference>
<evidence type="ECO:0000256" key="9">
    <source>
        <dbReference type="RuleBase" id="RU361254"/>
    </source>
</evidence>
<dbReference type="EC" id="4.2.1.51" evidence="2 9"/>
<dbReference type="AlphaFoldDB" id="A0A939BRQ5"/>
<proteinExistence type="predicted"/>
<evidence type="ECO:0000313" key="12">
    <source>
        <dbReference type="EMBL" id="MBM7556266.1"/>
    </source>
</evidence>
<dbReference type="CDD" id="cd04905">
    <property type="entry name" value="ACT_CM-PDT"/>
    <property type="match status" value="1"/>
</dbReference>
<dbReference type="PROSITE" id="PS00857">
    <property type="entry name" value="PREPHENATE_DEHYDR_1"/>
    <property type="match status" value="1"/>
</dbReference>
<dbReference type="PROSITE" id="PS51171">
    <property type="entry name" value="PREPHENATE_DEHYDR_3"/>
    <property type="match status" value="1"/>
</dbReference>